<keyword evidence="14" id="KW-0630">Potassium</keyword>
<evidence type="ECO:0000256" key="9">
    <source>
        <dbReference type="ARBA" id="ARBA00022723"/>
    </source>
</evidence>
<evidence type="ECO:0000256" key="14">
    <source>
        <dbReference type="ARBA" id="ARBA00022958"/>
    </source>
</evidence>
<dbReference type="PROSITE" id="PS00110">
    <property type="entry name" value="PYRUVATE_KINASE"/>
    <property type="match status" value="1"/>
</dbReference>
<keyword evidence="9" id="KW-0479">Metal-binding</keyword>
<evidence type="ECO:0000313" key="21">
    <source>
        <dbReference type="EMBL" id="QDH21525.1"/>
    </source>
</evidence>
<evidence type="ECO:0000256" key="17">
    <source>
        <dbReference type="NCBIfam" id="TIGR01064"/>
    </source>
</evidence>
<reference evidence="21 22" key="1">
    <citation type="submission" date="2019-06" db="EMBL/GenBank/DDBJ databases">
        <title>Saccharibacillus brassicae sp. nov., an endophytic bacterium isolated from Chinese cabbage seeds (Brassica pekinensis).</title>
        <authorList>
            <person name="Jiang L."/>
            <person name="Lee J."/>
            <person name="Kim S.W."/>
        </authorList>
    </citation>
    <scope>NUCLEOTIDE SEQUENCE [LARGE SCALE GENOMIC DNA]</scope>
    <source>
        <strain evidence="22">KCTC 43072 / ATSA2</strain>
    </source>
</reference>
<dbReference type="Pfam" id="PF00224">
    <property type="entry name" value="PK"/>
    <property type="match status" value="1"/>
</dbReference>
<comment type="catalytic activity">
    <reaction evidence="18">
        <text>pyruvate + ATP = phosphoenolpyruvate + ADP + H(+)</text>
        <dbReference type="Rhea" id="RHEA:18157"/>
        <dbReference type="ChEBI" id="CHEBI:15361"/>
        <dbReference type="ChEBI" id="CHEBI:15378"/>
        <dbReference type="ChEBI" id="CHEBI:30616"/>
        <dbReference type="ChEBI" id="CHEBI:58702"/>
        <dbReference type="ChEBI" id="CHEBI:456216"/>
        <dbReference type="EC" id="2.7.1.40"/>
    </reaction>
</comment>
<dbReference type="PANTHER" id="PTHR11817">
    <property type="entry name" value="PYRUVATE KINASE"/>
    <property type="match status" value="1"/>
</dbReference>
<dbReference type="EMBL" id="CP041217">
    <property type="protein sequence ID" value="QDH21525.1"/>
    <property type="molecule type" value="Genomic_DNA"/>
</dbReference>
<dbReference type="Gene3D" id="2.40.33.10">
    <property type="entry name" value="PK beta-barrel domain-like"/>
    <property type="match status" value="1"/>
</dbReference>
<keyword evidence="10" id="KW-0547">Nucleotide-binding</keyword>
<dbReference type="InterPro" id="IPR011037">
    <property type="entry name" value="Pyrv_Knase-like_insert_dom_sf"/>
</dbReference>
<evidence type="ECO:0000256" key="15">
    <source>
        <dbReference type="ARBA" id="ARBA00023152"/>
    </source>
</evidence>
<dbReference type="GO" id="GO:0000287">
    <property type="term" value="F:magnesium ion binding"/>
    <property type="evidence" value="ECO:0007669"/>
    <property type="project" value="UniProtKB-UniRule"/>
</dbReference>
<name>A0A4Y6UZU7_SACBS</name>
<evidence type="ECO:0000259" key="20">
    <source>
        <dbReference type="Pfam" id="PF02887"/>
    </source>
</evidence>
<dbReference type="GO" id="GO:0004743">
    <property type="term" value="F:pyruvate kinase activity"/>
    <property type="evidence" value="ECO:0007669"/>
    <property type="project" value="UniProtKB-UniRule"/>
</dbReference>
<sequence>MKTKIVCTMGPACDTVEMLKEMIQSGMTVARLNMAHGEPADHSERIRKVRQAAAELNTFVPIMMDIKGPEVRIGKLLEEYVQLEAGAELILTTEPEVLGTAERIGVNYPKLNEDVHVGDRILIDDGLIALDVFKIEGGEIYCRILNGGRLKPRKGVNLPGVKTSLPGVTERDVMHINYGLSENVEIIAASFVRKGEDIMEIRRILAEQGAEHVQIISKIENQEGMDNLDAIIEASDGIMVARGDLGVEVPVQDVPAAQKLMIDKCNLAGKPVIVATHMLESMQVNPRPTRSEVSDVANAVLQGADCVMLSGESAAGKYPLESIRTMAAVAAKAETMIDYDVQFNSKRALHLNDITEVVSQSSVNASLVLDAAALIISTESGFTARMISKYRPKAPIIAVSQNAKTLPKMSLLYGVVPMQGQAVTSTDEMFEVATKNALEAGYIKSGDTVVLSAGIPIGQAGNTNVMKVQQV</sequence>
<evidence type="ECO:0000256" key="13">
    <source>
        <dbReference type="ARBA" id="ARBA00022842"/>
    </source>
</evidence>
<dbReference type="NCBIfam" id="NF004491">
    <property type="entry name" value="PRK05826.1"/>
    <property type="match status" value="1"/>
</dbReference>
<dbReference type="OrthoDB" id="9812123at2"/>
<dbReference type="GO" id="GO:0005524">
    <property type="term" value="F:ATP binding"/>
    <property type="evidence" value="ECO:0007669"/>
    <property type="project" value="UniProtKB-KW"/>
</dbReference>
<dbReference type="InterPro" id="IPR015795">
    <property type="entry name" value="Pyrv_Knase_C"/>
</dbReference>
<dbReference type="UniPathway" id="UPA00109">
    <property type="reaction ID" value="UER00188"/>
</dbReference>
<dbReference type="AlphaFoldDB" id="A0A4Y6UZU7"/>
<evidence type="ECO:0000259" key="19">
    <source>
        <dbReference type="Pfam" id="PF00224"/>
    </source>
</evidence>
<accession>A0A4Y6UZU7</accession>
<dbReference type="RefSeq" id="WP_141448070.1">
    <property type="nucleotide sequence ID" value="NZ_CP041217.1"/>
</dbReference>
<dbReference type="Gene3D" id="3.20.20.60">
    <property type="entry name" value="Phosphoenolpyruvate-binding domains"/>
    <property type="match status" value="1"/>
</dbReference>
<dbReference type="InterPro" id="IPR015813">
    <property type="entry name" value="Pyrv/PenolPyrv_kinase-like_dom"/>
</dbReference>
<dbReference type="InterPro" id="IPR040442">
    <property type="entry name" value="Pyrv_kinase-like_dom_sf"/>
</dbReference>
<evidence type="ECO:0000256" key="1">
    <source>
        <dbReference type="ARBA" id="ARBA00001946"/>
    </source>
</evidence>
<evidence type="ECO:0000256" key="11">
    <source>
        <dbReference type="ARBA" id="ARBA00022777"/>
    </source>
</evidence>
<dbReference type="FunFam" id="2.40.33.10:FF:000001">
    <property type="entry name" value="Pyruvate kinase"/>
    <property type="match status" value="1"/>
</dbReference>
<dbReference type="FunFam" id="3.20.20.60:FF:000025">
    <property type="entry name" value="Pyruvate kinase"/>
    <property type="match status" value="1"/>
</dbReference>
<keyword evidence="8 18" id="KW-0808">Transferase</keyword>
<comment type="pathway">
    <text evidence="3 18">Carbohydrate degradation; glycolysis; pyruvate from D-glyceraldehyde 3-phosphate: step 5/5.</text>
</comment>
<dbReference type="KEGG" id="saca:FFV09_12140"/>
<dbReference type="Pfam" id="PF02887">
    <property type="entry name" value="PK_C"/>
    <property type="match status" value="1"/>
</dbReference>
<keyword evidence="22" id="KW-1185">Reference proteome</keyword>
<comment type="similarity">
    <text evidence="4">In the C-terminal section; belongs to the PEP-utilizing enzyme family.</text>
</comment>
<dbReference type="SUPFAM" id="SSF52935">
    <property type="entry name" value="PK C-terminal domain-like"/>
    <property type="match status" value="1"/>
</dbReference>
<protein>
    <recommendedName>
        <fullName evidence="7 17">Pyruvate kinase</fullName>
        <ecNumber evidence="6 17">2.7.1.40</ecNumber>
    </recommendedName>
</protein>
<dbReference type="NCBIfam" id="NF004978">
    <property type="entry name" value="PRK06354.1"/>
    <property type="match status" value="1"/>
</dbReference>
<evidence type="ECO:0000256" key="3">
    <source>
        <dbReference type="ARBA" id="ARBA00004997"/>
    </source>
</evidence>
<evidence type="ECO:0000256" key="8">
    <source>
        <dbReference type="ARBA" id="ARBA00022679"/>
    </source>
</evidence>
<comment type="similarity">
    <text evidence="5 18">Belongs to the pyruvate kinase family.</text>
</comment>
<feature type="domain" description="Pyruvate kinase C-terminal" evidence="20">
    <location>
        <begin position="357"/>
        <end position="468"/>
    </location>
</feature>
<evidence type="ECO:0000313" key="22">
    <source>
        <dbReference type="Proteomes" id="UP000316968"/>
    </source>
</evidence>
<evidence type="ECO:0000256" key="12">
    <source>
        <dbReference type="ARBA" id="ARBA00022840"/>
    </source>
</evidence>
<keyword evidence="12" id="KW-0067">ATP-binding</keyword>
<dbReference type="NCBIfam" id="TIGR01064">
    <property type="entry name" value="pyruv_kin"/>
    <property type="match status" value="1"/>
</dbReference>
<dbReference type="Gene3D" id="3.40.1380.20">
    <property type="entry name" value="Pyruvate kinase, C-terminal domain"/>
    <property type="match status" value="1"/>
</dbReference>
<gene>
    <name evidence="21" type="primary">pyk</name>
    <name evidence="21" type="ORF">FFV09_12140</name>
</gene>
<evidence type="ECO:0000256" key="2">
    <source>
        <dbReference type="ARBA" id="ARBA00001958"/>
    </source>
</evidence>
<dbReference type="InterPro" id="IPR001697">
    <property type="entry name" value="Pyr_Knase"/>
</dbReference>
<dbReference type="PRINTS" id="PR01050">
    <property type="entry name" value="PYRUVTKNASE"/>
</dbReference>
<dbReference type="InterPro" id="IPR015793">
    <property type="entry name" value="Pyrv_Knase_brl"/>
</dbReference>
<dbReference type="Proteomes" id="UP000316968">
    <property type="component" value="Chromosome"/>
</dbReference>
<dbReference type="SUPFAM" id="SSF51621">
    <property type="entry name" value="Phosphoenolpyruvate/pyruvate domain"/>
    <property type="match status" value="1"/>
</dbReference>
<proteinExistence type="inferred from homology"/>
<comment type="cofactor">
    <cofactor evidence="1">
        <name>Mg(2+)</name>
        <dbReference type="ChEBI" id="CHEBI:18420"/>
    </cofactor>
</comment>
<dbReference type="InterPro" id="IPR015806">
    <property type="entry name" value="Pyrv_Knase_insert_dom_sf"/>
</dbReference>
<dbReference type="InterPro" id="IPR036918">
    <property type="entry name" value="Pyrv_Knase_C_sf"/>
</dbReference>
<evidence type="ECO:0000256" key="4">
    <source>
        <dbReference type="ARBA" id="ARBA00006237"/>
    </source>
</evidence>
<keyword evidence="13 18" id="KW-0460">Magnesium</keyword>
<dbReference type="InterPro" id="IPR018209">
    <property type="entry name" value="Pyrv_Knase_AS"/>
</dbReference>
<dbReference type="GO" id="GO:0016301">
    <property type="term" value="F:kinase activity"/>
    <property type="evidence" value="ECO:0007669"/>
    <property type="project" value="UniProtKB-KW"/>
</dbReference>
<organism evidence="21 22">
    <name type="scientific">Saccharibacillus brassicae</name>
    <dbReference type="NCBI Taxonomy" id="2583377"/>
    <lineage>
        <taxon>Bacteria</taxon>
        <taxon>Bacillati</taxon>
        <taxon>Bacillota</taxon>
        <taxon>Bacilli</taxon>
        <taxon>Bacillales</taxon>
        <taxon>Paenibacillaceae</taxon>
        <taxon>Saccharibacillus</taxon>
    </lineage>
</organism>
<keyword evidence="16 21" id="KW-0670">Pyruvate</keyword>
<feature type="domain" description="Pyruvate kinase barrel" evidence="19">
    <location>
        <begin position="2"/>
        <end position="323"/>
    </location>
</feature>
<evidence type="ECO:0000256" key="10">
    <source>
        <dbReference type="ARBA" id="ARBA00022741"/>
    </source>
</evidence>
<comment type="cofactor">
    <cofactor evidence="2">
        <name>K(+)</name>
        <dbReference type="ChEBI" id="CHEBI:29103"/>
    </cofactor>
</comment>
<evidence type="ECO:0000256" key="18">
    <source>
        <dbReference type="RuleBase" id="RU000504"/>
    </source>
</evidence>
<keyword evidence="11 18" id="KW-0418">Kinase</keyword>
<evidence type="ECO:0000256" key="7">
    <source>
        <dbReference type="ARBA" id="ARBA00018587"/>
    </source>
</evidence>
<dbReference type="GO" id="GO:0030955">
    <property type="term" value="F:potassium ion binding"/>
    <property type="evidence" value="ECO:0007669"/>
    <property type="project" value="UniProtKB-UniRule"/>
</dbReference>
<dbReference type="EC" id="2.7.1.40" evidence="6 17"/>
<dbReference type="SUPFAM" id="SSF50800">
    <property type="entry name" value="PK beta-barrel domain-like"/>
    <property type="match status" value="1"/>
</dbReference>
<evidence type="ECO:0000256" key="5">
    <source>
        <dbReference type="ARBA" id="ARBA00008663"/>
    </source>
</evidence>
<keyword evidence="15 18" id="KW-0324">Glycolysis</keyword>
<evidence type="ECO:0000256" key="16">
    <source>
        <dbReference type="ARBA" id="ARBA00023317"/>
    </source>
</evidence>
<evidence type="ECO:0000256" key="6">
    <source>
        <dbReference type="ARBA" id="ARBA00012142"/>
    </source>
</evidence>